<protein>
    <submittedName>
        <fullName evidence="1">Uncharacterized protein</fullName>
    </submittedName>
</protein>
<proteinExistence type="predicted"/>
<dbReference type="EMBL" id="QKWP01000132">
    <property type="protein sequence ID" value="RIB26542.1"/>
    <property type="molecule type" value="Genomic_DNA"/>
</dbReference>
<keyword evidence="2" id="KW-1185">Reference proteome</keyword>
<reference evidence="1 2" key="1">
    <citation type="submission" date="2018-06" db="EMBL/GenBank/DDBJ databases">
        <title>Comparative genomics reveals the genomic features of Rhizophagus irregularis, R. cerebriforme, R. diaphanum and Gigaspora rosea, and their symbiotic lifestyle signature.</title>
        <authorList>
            <person name="Morin E."/>
            <person name="San Clemente H."/>
            <person name="Chen E.C.H."/>
            <person name="De La Providencia I."/>
            <person name="Hainaut M."/>
            <person name="Kuo A."/>
            <person name="Kohler A."/>
            <person name="Murat C."/>
            <person name="Tang N."/>
            <person name="Roy S."/>
            <person name="Loubradou J."/>
            <person name="Henrissat B."/>
            <person name="Grigoriev I.V."/>
            <person name="Corradi N."/>
            <person name="Roux C."/>
            <person name="Martin F.M."/>
        </authorList>
    </citation>
    <scope>NUCLEOTIDE SEQUENCE [LARGE SCALE GENOMIC DNA]</scope>
    <source>
        <strain evidence="1 2">DAOM 194757</strain>
    </source>
</reference>
<accession>A0A397VXP2</accession>
<evidence type="ECO:0000313" key="1">
    <source>
        <dbReference type="EMBL" id="RIB26542.1"/>
    </source>
</evidence>
<dbReference type="AlphaFoldDB" id="A0A397VXP2"/>
<dbReference type="OrthoDB" id="2444511at2759"/>
<name>A0A397VXP2_9GLOM</name>
<evidence type="ECO:0000313" key="2">
    <source>
        <dbReference type="Proteomes" id="UP000266673"/>
    </source>
</evidence>
<organism evidence="1 2">
    <name type="scientific">Gigaspora rosea</name>
    <dbReference type="NCBI Taxonomy" id="44941"/>
    <lineage>
        <taxon>Eukaryota</taxon>
        <taxon>Fungi</taxon>
        <taxon>Fungi incertae sedis</taxon>
        <taxon>Mucoromycota</taxon>
        <taxon>Glomeromycotina</taxon>
        <taxon>Glomeromycetes</taxon>
        <taxon>Diversisporales</taxon>
        <taxon>Gigasporaceae</taxon>
        <taxon>Gigaspora</taxon>
    </lineage>
</organism>
<comment type="caution">
    <text evidence="1">The sequence shown here is derived from an EMBL/GenBank/DDBJ whole genome shotgun (WGS) entry which is preliminary data.</text>
</comment>
<dbReference type="Proteomes" id="UP000266673">
    <property type="component" value="Unassembled WGS sequence"/>
</dbReference>
<gene>
    <name evidence="1" type="ORF">C2G38_2030120</name>
</gene>
<sequence>MHMYMIQLPKKILFVFSIDKDTLTTMIYDDVELIDINLTEGKGFLCLTFFETNPKKELYIKKTIHKCQEPIKCAIFVNGLEDNILKERFEQATYLRGDYLYSNFIGPENNCEIIANLENKGLDNKIYYRIDCTLLVLNGRICANCKTLHNTLYQIENRYKNSIQSVKTTHASRELLTEIVQKARKTIRIQKELVESLHNCLKLKFEAEDEQVSEPLTGIVHNIVDKVLNKKHENISNIILKKLVHVQSSRIFLSKKSLNTKDKHVYPIISEDEHAFP</sequence>